<dbReference type="GO" id="GO:0005506">
    <property type="term" value="F:iron ion binding"/>
    <property type="evidence" value="ECO:0007669"/>
    <property type="project" value="InterPro"/>
</dbReference>
<comment type="similarity">
    <text evidence="2 9">Belongs to the cytochrome P450 family.</text>
</comment>
<keyword evidence="5 9" id="KW-0560">Oxidoreductase</keyword>
<proteinExistence type="evidence at transcript level"/>
<dbReference type="GO" id="GO:0004497">
    <property type="term" value="F:monooxygenase activity"/>
    <property type="evidence" value="ECO:0007669"/>
    <property type="project" value="UniProtKB-KW"/>
</dbReference>
<feature type="binding site" description="axial binding residue" evidence="8">
    <location>
        <position position="392"/>
    </location>
    <ligand>
        <name>heme</name>
        <dbReference type="ChEBI" id="CHEBI:30413"/>
    </ligand>
    <ligandPart>
        <name>Fe</name>
        <dbReference type="ChEBI" id="CHEBI:18248"/>
    </ligandPart>
</feature>
<dbReference type="InterPro" id="IPR036396">
    <property type="entry name" value="Cyt_P450_sf"/>
</dbReference>
<keyword evidence="3 8" id="KW-0349">Heme</keyword>
<comment type="cofactor">
    <cofactor evidence="1 8">
        <name>heme</name>
        <dbReference type="ChEBI" id="CHEBI:30413"/>
    </cofactor>
</comment>
<sequence length="433" mass="49672">MASMVLLVVAFAVAACAALLLKNWRLFRAIEKLPGPTFVPFLGTTYAMAFRSREELLHVFDSMAEQYWPIFRTWFGHIPEVHLMKAEYVEKIMTSSEQITKADIYTFLHPWLGDGLLTSTGSKWHSRRKMVTPAFHFKILENFVDVFAEKSQILVDILKTKADDRPFDFYPYITRCTLDIICETAMGTAIDAQKVSDSDYVSAVYRSGEVIMKRAREPWLRSDFIFRRSSAGRHFYKDLEIMHGFTKKVISERKLSRQSMKQKTMTQNVDDLGRKRRVAFLDMLLEASEDSQKLTDQEIQEEVDTFMFEGHDTTFLFGNSLGDVPVGQSSRCSGGYQLPKGAMAMLHIRKVHQDPEHWPDPERFDPDRFLPENAQGRHPYAYVPFSAGLRNCIGQRFAVLEEKTVLSYILRNFRVKAVEGMGGAAQAVKLNAR</sequence>
<evidence type="ECO:0000256" key="4">
    <source>
        <dbReference type="ARBA" id="ARBA00022723"/>
    </source>
</evidence>
<dbReference type="InterPro" id="IPR050196">
    <property type="entry name" value="Cytochrome_P450_Monoox"/>
</dbReference>
<dbReference type="AlphaFoldDB" id="A0A6F8H278"/>
<dbReference type="GO" id="GO:0016705">
    <property type="term" value="F:oxidoreductase activity, acting on paired donors, with incorporation or reduction of molecular oxygen"/>
    <property type="evidence" value="ECO:0007669"/>
    <property type="project" value="InterPro"/>
</dbReference>
<dbReference type="GO" id="GO:0020037">
    <property type="term" value="F:heme binding"/>
    <property type="evidence" value="ECO:0007669"/>
    <property type="project" value="InterPro"/>
</dbReference>
<accession>A0A6F8H278</accession>
<keyword evidence="7 9" id="KW-0503">Monooxygenase</keyword>
<protein>
    <submittedName>
        <fullName evidence="10">CYP450</fullName>
    </submittedName>
</protein>
<dbReference type="EMBL" id="KY852398">
    <property type="protein sequence ID" value="AVL92836.1"/>
    <property type="molecule type" value="mRNA"/>
</dbReference>
<dbReference type="PANTHER" id="PTHR24291:SF209">
    <property type="entry name" value="CYTOCHROME P450-LIKE PROTEIN"/>
    <property type="match status" value="1"/>
</dbReference>
<dbReference type="SUPFAM" id="SSF48264">
    <property type="entry name" value="Cytochrome P450"/>
    <property type="match status" value="1"/>
</dbReference>
<evidence type="ECO:0000256" key="5">
    <source>
        <dbReference type="ARBA" id="ARBA00023002"/>
    </source>
</evidence>
<dbReference type="PRINTS" id="PR00463">
    <property type="entry name" value="EP450I"/>
</dbReference>
<evidence type="ECO:0000256" key="9">
    <source>
        <dbReference type="RuleBase" id="RU000461"/>
    </source>
</evidence>
<evidence type="ECO:0000256" key="8">
    <source>
        <dbReference type="PIRSR" id="PIRSR602401-1"/>
    </source>
</evidence>
<reference evidence="10" key="1">
    <citation type="submission" date="2017-03" db="EMBL/GenBank/DDBJ databases">
        <authorList>
            <person name="Zhang X.Y."/>
            <person name="Li Y.H."/>
            <person name="Kang X.L."/>
            <person name="Wu H.H."/>
            <person name="Yu R.R."/>
            <person name="Guo Y.Q."/>
            <person name="Wang J.X."/>
            <person name="Zhang J.Z."/>
            <person name="Ma E.B."/>
        </authorList>
    </citation>
    <scope>NUCLEOTIDE SEQUENCE</scope>
    <source>
        <strain evidence="10">Locust strain-I10</strain>
    </source>
</reference>
<evidence type="ECO:0000256" key="6">
    <source>
        <dbReference type="ARBA" id="ARBA00023004"/>
    </source>
</evidence>
<dbReference type="Pfam" id="PF00067">
    <property type="entry name" value="p450"/>
    <property type="match status" value="2"/>
</dbReference>
<organism evidence="10">
    <name type="scientific">Locusta migratoria</name>
    <name type="common">Migratory locust</name>
    <dbReference type="NCBI Taxonomy" id="7004"/>
    <lineage>
        <taxon>Eukaryota</taxon>
        <taxon>Metazoa</taxon>
        <taxon>Ecdysozoa</taxon>
        <taxon>Arthropoda</taxon>
        <taxon>Hexapoda</taxon>
        <taxon>Insecta</taxon>
        <taxon>Pterygota</taxon>
        <taxon>Neoptera</taxon>
        <taxon>Polyneoptera</taxon>
        <taxon>Orthoptera</taxon>
        <taxon>Caelifera</taxon>
        <taxon>Acrididea</taxon>
        <taxon>Acridomorpha</taxon>
        <taxon>Acridoidea</taxon>
        <taxon>Acrididae</taxon>
        <taxon>Oedipodinae</taxon>
        <taxon>Locusta</taxon>
    </lineage>
</organism>
<dbReference type="PROSITE" id="PS00086">
    <property type="entry name" value="CYTOCHROME_P450"/>
    <property type="match status" value="1"/>
</dbReference>
<evidence type="ECO:0000256" key="7">
    <source>
        <dbReference type="ARBA" id="ARBA00023033"/>
    </source>
</evidence>
<dbReference type="PANTHER" id="PTHR24291">
    <property type="entry name" value="CYTOCHROME P450 FAMILY 4"/>
    <property type="match status" value="1"/>
</dbReference>
<dbReference type="Gene3D" id="1.10.630.10">
    <property type="entry name" value="Cytochrome P450"/>
    <property type="match status" value="2"/>
</dbReference>
<dbReference type="InterPro" id="IPR001128">
    <property type="entry name" value="Cyt_P450"/>
</dbReference>
<evidence type="ECO:0000256" key="1">
    <source>
        <dbReference type="ARBA" id="ARBA00001971"/>
    </source>
</evidence>
<evidence type="ECO:0000256" key="3">
    <source>
        <dbReference type="ARBA" id="ARBA00022617"/>
    </source>
</evidence>
<dbReference type="InterPro" id="IPR017972">
    <property type="entry name" value="Cyt_P450_CS"/>
</dbReference>
<keyword evidence="6 8" id="KW-0408">Iron</keyword>
<evidence type="ECO:0000313" key="10">
    <source>
        <dbReference type="EMBL" id="AVL92836.1"/>
    </source>
</evidence>
<dbReference type="InterPro" id="IPR002401">
    <property type="entry name" value="Cyt_P450_E_grp-I"/>
</dbReference>
<evidence type="ECO:0000256" key="2">
    <source>
        <dbReference type="ARBA" id="ARBA00010617"/>
    </source>
</evidence>
<name>A0A6F8H278_LOCMI</name>
<reference evidence="10" key="2">
    <citation type="journal article" date="2020" name="Int. J. Biol. Macromol.">
        <title>Transcriptome analysis of antennal cytochrome P450s and their transcriptional responses to plant and locust volatiles in Locusta migratoria.</title>
        <authorList>
            <person name="Wu H."/>
            <person name="Liu Y."/>
            <person name="Shi X."/>
            <person name="Zhang X."/>
            <person name="Ye C."/>
            <person name="Zhu K.Y."/>
            <person name="Zhu F."/>
            <person name="Zhang J."/>
            <person name="Ma E."/>
        </authorList>
    </citation>
    <scope>NUCLEOTIDE SEQUENCE</scope>
    <source>
        <strain evidence="10">Locust strain-I10</strain>
    </source>
</reference>
<keyword evidence="4 8" id="KW-0479">Metal-binding</keyword>